<evidence type="ECO:0000256" key="1">
    <source>
        <dbReference type="SAM" id="MobiDB-lite"/>
    </source>
</evidence>
<dbReference type="Pfam" id="PF08621">
    <property type="entry name" value="RPAP1_N"/>
    <property type="match status" value="1"/>
</dbReference>
<dbReference type="AlphaFoldDB" id="A0A9W6T613"/>
<feature type="compositionally biased region" description="Basic residues" evidence="1">
    <location>
        <begin position="145"/>
        <end position="161"/>
    </location>
</feature>
<feature type="region of interest" description="Disordered" evidence="1">
    <location>
        <begin position="78"/>
        <end position="182"/>
    </location>
</feature>
<reference evidence="3" key="1">
    <citation type="submission" date="2023-04" db="EMBL/GenBank/DDBJ databases">
        <title>Ambrosiozyma monospora NBRC 1965.</title>
        <authorList>
            <person name="Ichikawa N."/>
            <person name="Sato H."/>
            <person name="Tonouchi N."/>
        </authorList>
    </citation>
    <scope>NUCLEOTIDE SEQUENCE</scope>
    <source>
        <strain evidence="3">NBRC 1965</strain>
    </source>
</reference>
<name>A0A9W6T613_AMBMO</name>
<feature type="compositionally biased region" description="Low complexity" evidence="1">
    <location>
        <begin position="110"/>
        <end position="143"/>
    </location>
</feature>
<feature type="compositionally biased region" description="Basic and acidic residues" evidence="1">
    <location>
        <begin position="89"/>
        <end position="107"/>
    </location>
</feature>
<protein>
    <submittedName>
        <fullName evidence="3">Unnamed protein product</fullName>
    </submittedName>
</protein>
<gene>
    <name evidence="3" type="ORF">Amon01_000964500</name>
</gene>
<accession>A0A9W6T613</accession>
<feature type="domain" description="RPAP1 N-terminal" evidence="2">
    <location>
        <begin position="6"/>
        <end position="51"/>
    </location>
</feature>
<evidence type="ECO:0000259" key="2">
    <source>
        <dbReference type="Pfam" id="PF08621"/>
    </source>
</evidence>
<organism evidence="3 4">
    <name type="scientific">Ambrosiozyma monospora</name>
    <name type="common">Yeast</name>
    <name type="synonym">Endomycopsis monosporus</name>
    <dbReference type="NCBI Taxonomy" id="43982"/>
    <lineage>
        <taxon>Eukaryota</taxon>
        <taxon>Fungi</taxon>
        <taxon>Dikarya</taxon>
        <taxon>Ascomycota</taxon>
        <taxon>Saccharomycotina</taxon>
        <taxon>Pichiomycetes</taxon>
        <taxon>Pichiales</taxon>
        <taxon>Pichiaceae</taxon>
        <taxon>Ambrosiozyma</taxon>
    </lineage>
</organism>
<dbReference type="OrthoDB" id="348201at2759"/>
<dbReference type="InterPro" id="IPR013930">
    <property type="entry name" value="RPAP1_N"/>
</dbReference>
<sequence length="182" mass="20662">MTDEKQTIDEENRKFLQQFSSEEIMETKNELLNSLDPKLLNFILKRASKQEQRLLNQQNEIDAERLWIGGDRQGRLIYGDDGSSVNGEEVNRDGEERDGEEVNRDDGNGNSNNNSTTTLASNNSTSNLSISSSSSSSPSSPSSPHKSKHKNTLKSSLKKTQRSSSTSSIDKKCRWQRWKRHW</sequence>
<dbReference type="Proteomes" id="UP001165063">
    <property type="component" value="Unassembled WGS sequence"/>
</dbReference>
<evidence type="ECO:0000313" key="4">
    <source>
        <dbReference type="Proteomes" id="UP001165063"/>
    </source>
</evidence>
<dbReference type="EMBL" id="BSXU01012520">
    <property type="protein sequence ID" value="GME77377.1"/>
    <property type="molecule type" value="Genomic_DNA"/>
</dbReference>
<comment type="caution">
    <text evidence="3">The sequence shown here is derived from an EMBL/GenBank/DDBJ whole genome shotgun (WGS) entry which is preliminary data.</text>
</comment>
<evidence type="ECO:0000313" key="3">
    <source>
        <dbReference type="EMBL" id="GME77377.1"/>
    </source>
</evidence>
<proteinExistence type="predicted"/>
<keyword evidence="4" id="KW-1185">Reference proteome</keyword>